<sequence>MDDSLLATIHAQFLSMMSVRNFVWMVSDQFVVDVLQCVESQIQILKVTVKCDICNKYPPSLSYQQSFLKSLIQKCEASDSELADEIYETYTALLSTPQPEMQDCCYRTYIVSDESCTVTLKESVSMISLGTTGLNTWPAASYLTEWAMENQDIFSGRSVLELGSGMGLTGLAICKVCQPACYVFSDCHDSVLRGLRDNIDINVPDWDSREEPKKFPSEGLGASEEGKAKETVIAVECLDWEAVQDKAVQSWNSGVILAADVVYDTRIIEPLVHLLHMLLRCQGDGQGRPVAIVASTVRNKETYAAFREAVERCNILVEKIHGPKHKTLHYDRSCPIELLHLHVSTTHT</sequence>
<reference evidence="4" key="1">
    <citation type="submission" date="2022-11" db="UniProtKB">
        <authorList>
            <consortium name="EnsemblMetazoa"/>
        </authorList>
    </citation>
    <scope>IDENTIFICATION</scope>
</reference>
<dbReference type="SUPFAM" id="SSF53335">
    <property type="entry name" value="S-adenosyl-L-methionine-dependent methyltransferases"/>
    <property type="match status" value="1"/>
</dbReference>
<proteinExistence type="inferred from homology"/>
<dbReference type="GO" id="GO:0016740">
    <property type="term" value="F:transferase activity"/>
    <property type="evidence" value="ECO:0007669"/>
    <property type="project" value="UniProtKB-KW"/>
</dbReference>
<dbReference type="OrthoDB" id="194386at2759"/>
<dbReference type="Pfam" id="PF14904">
    <property type="entry name" value="FAM86"/>
    <property type="match status" value="1"/>
</dbReference>
<dbReference type="GeneID" id="119734870"/>
<dbReference type="InterPro" id="IPR019410">
    <property type="entry name" value="Methyltransf_16"/>
</dbReference>
<dbReference type="Proteomes" id="UP000887568">
    <property type="component" value="Unplaced"/>
</dbReference>
<dbReference type="PANTHER" id="PTHR14614:SF130">
    <property type="entry name" value="PROTEIN-LYSINE N-METHYLTRANSFERASE EEF2KMT"/>
    <property type="match status" value="1"/>
</dbReference>
<dbReference type="Pfam" id="PF10294">
    <property type="entry name" value="Methyltransf_16"/>
    <property type="match status" value="2"/>
</dbReference>
<evidence type="ECO:0000313" key="5">
    <source>
        <dbReference type="Proteomes" id="UP000887568"/>
    </source>
</evidence>
<dbReference type="InterPro" id="IPR029063">
    <property type="entry name" value="SAM-dependent_MTases_sf"/>
</dbReference>
<dbReference type="OMA" id="PIRTYRI"/>
<evidence type="ECO:0000256" key="2">
    <source>
        <dbReference type="ARBA" id="ARBA00022679"/>
    </source>
</evidence>
<dbReference type="EnsemblMetazoa" id="XM_038208476.1">
    <property type="protein sequence ID" value="XP_038064404.1"/>
    <property type="gene ID" value="LOC119734870"/>
</dbReference>
<keyword evidence="2" id="KW-0808">Transferase</keyword>
<dbReference type="AlphaFoldDB" id="A0A914ALU6"/>
<name>A0A914ALU6_PATMI</name>
<feature type="domain" description="FAM86 N-terminal" evidence="3">
    <location>
        <begin position="4"/>
        <end position="92"/>
    </location>
</feature>
<comment type="similarity">
    <text evidence="1">Belongs to the class I-like SAM-binding methyltransferase superfamily. EEF2KMT family.</text>
</comment>
<dbReference type="RefSeq" id="XP_038064404.1">
    <property type="nucleotide sequence ID" value="XM_038208476.1"/>
</dbReference>
<dbReference type="InterPro" id="IPR029426">
    <property type="entry name" value="FAM86_N"/>
</dbReference>
<dbReference type="PANTHER" id="PTHR14614">
    <property type="entry name" value="HEPATOCELLULAR CARCINOMA-ASSOCIATED ANTIGEN"/>
    <property type="match status" value="1"/>
</dbReference>
<organism evidence="4 5">
    <name type="scientific">Patiria miniata</name>
    <name type="common">Bat star</name>
    <name type="synonym">Asterina miniata</name>
    <dbReference type="NCBI Taxonomy" id="46514"/>
    <lineage>
        <taxon>Eukaryota</taxon>
        <taxon>Metazoa</taxon>
        <taxon>Echinodermata</taxon>
        <taxon>Eleutherozoa</taxon>
        <taxon>Asterozoa</taxon>
        <taxon>Asteroidea</taxon>
        <taxon>Valvatacea</taxon>
        <taxon>Valvatida</taxon>
        <taxon>Asterinidae</taxon>
        <taxon>Patiria</taxon>
    </lineage>
</organism>
<dbReference type="Gene3D" id="3.40.50.150">
    <property type="entry name" value="Vaccinia Virus protein VP39"/>
    <property type="match status" value="1"/>
</dbReference>
<evidence type="ECO:0000259" key="3">
    <source>
        <dbReference type="Pfam" id="PF14904"/>
    </source>
</evidence>
<keyword evidence="5" id="KW-1185">Reference proteome</keyword>
<protein>
    <recommendedName>
        <fullName evidence="3">FAM86 N-terminal domain-containing protein</fullName>
    </recommendedName>
</protein>
<evidence type="ECO:0000256" key="1">
    <source>
        <dbReference type="ARBA" id="ARBA00005511"/>
    </source>
</evidence>
<evidence type="ECO:0000313" key="4">
    <source>
        <dbReference type="EnsemblMetazoa" id="XP_038064404.1"/>
    </source>
</evidence>
<dbReference type="GO" id="GO:0032991">
    <property type="term" value="C:protein-containing complex"/>
    <property type="evidence" value="ECO:0007669"/>
    <property type="project" value="TreeGrafter"/>
</dbReference>
<accession>A0A914ALU6</accession>